<keyword evidence="7 8" id="KW-0472">Membrane</keyword>
<dbReference type="PIRSF" id="PIRSF005353">
    <property type="entry name" value="PbuG"/>
    <property type="match status" value="1"/>
</dbReference>
<evidence type="ECO:0000256" key="9">
    <source>
        <dbReference type="SAM" id="Phobius"/>
    </source>
</evidence>
<evidence type="ECO:0000256" key="2">
    <source>
        <dbReference type="ARBA" id="ARBA00005697"/>
    </source>
</evidence>
<proteinExistence type="inferred from homology"/>
<evidence type="ECO:0000256" key="1">
    <source>
        <dbReference type="ARBA" id="ARBA00004651"/>
    </source>
</evidence>
<feature type="transmembrane region" description="Helical" evidence="9">
    <location>
        <begin position="355"/>
        <end position="384"/>
    </location>
</feature>
<keyword evidence="11" id="KW-1185">Reference proteome</keyword>
<evidence type="ECO:0000256" key="3">
    <source>
        <dbReference type="ARBA" id="ARBA00022448"/>
    </source>
</evidence>
<evidence type="ECO:0000256" key="6">
    <source>
        <dbReference type="ARBA" id="ARBA00022989"/>
    </source>
</evidence>
<feature type="transmembrane region" description="Helical" evidence="9">
    <location>
        <begin position="443"/>
        <end position="459"/>
    </location>
</feature>
<feature type="transmembrane region" description="Helical" evidence="9">
    <location>
        <begin position="126"/>
        <end position="144"/>
    </location>
</feature>
<keyword evidence="6 8" id="KW-1133">Transmembrane helix</keyword>
<sequence length="460" mass="48870">MSTGKPMIETQSDVHPDNRSFPSSGWLNRLFKLRERRTNLRTELLAGLTTFLTMSYIIIVCPIILSEAGIPREAATAATIFSSVFCTLAFALWANFPVALAPGMGLISFFTYTVVLGQGLSWQTALGAVFISGVVFLLLTLTGLRRALFEAVPRTLRSAITVGIGLFIAFIGLKNAGIVVANEATFVSLGSITQPSTALAAGGILLAAYLSARRIKGALLLSILALTIGAMAFGITKSPQGVGDIFSFSLPDIAPTWMAMDIKGALAYGIVPIIFSFTIVELFDNMATLMGLSKRAGLMKKDGTIPNLNRALQADAVGTMASAALGATALNAYVENATGISEGGRTGLTALVTGLLFLLCLFFIPLVSLIPAMATAPILVLVGAMMLQEVKEIPMDDVTETVPAFLTMVMTPLTFSIAEGLAFGFISFTVLKLLTGRRKEMHWSMILISAAFLVNFAYHG</sequence>
<dbReference type="InterPro" id="IPR006043">
    <property type="entry name" value="NCS2"/>
</dbReference>
<feature type="transmembrane region" description="Helical" evidence="9">
    <location>
        <begin position="404"/>
        <end position="431"/>
    </location>
</feature>
<dbReference type="EMBL" id="FPAA01000008">
    <property type="protein sequence ID" value="SFS80394.1"/>
    <property type="molecule type" value="Genomic_DNA"/>
</dbReference>
<protein>
    <submittedName>
        <fullName evidence="10">Putative MFS transporter, AGZA family, xanthine/uracil permease</fullName>
    </submittedName>
</protein>
<accession>A0A1I6STY4</accession>
<gene>
    <name evidence="10" type="ORF">SAMN05444972_10837</name>
</gene>
<dbReference type="Pfam" id="PF00860">
    <property type="entry name" value="Xan_ur_permease"/>
    <property type="match status" value="1"/>
</dbReference>
<dbReference type="PANTHER" id="PTHR43337">
    <property type="entry name" value="XANTHINE/URACIL PERMEASE C887.17-RELATED"/>
    <property type="match status" value="1"/>
</dbReference>
<dbReference type="AlphaFoldDB" id="A0A1I6STY4"/>
<feature type="transmembrane region" description="Helical" evidence="9">
    <location>
        <begin position="265"/>
        <end position="292"/>
    </location>
</feature>
<feature type="transmembrane region" description="Helical" evidence="9">
    <location>
        <begin position="185"/>
        <end position="210"/>
    </location>
</feature>
<dbReference type="InterPro" id="IPR045018">
    <property type="entry name" value="Azg-like"/>
</dbReference>
<feature type="transmembrane region" description="Helical" evidence="9">
    <location>
        <begin position="217"/>
        <end position="236"/>
    </location>
</feature>
<evidence type="ECO:0000313" key="10">
    <source>
        <dbReference type="EMBL" id="SFS80394.1"/>
    </source>
</evidence>
<evidence type="ECO:0000256" key="5">
    <source>
        <dbReference type="ARBA" id="ARBA00022692"/>
    </source>
</evidence>
<feature type="transmembrane region" description="Helical" evidence="9">
    <location>
        <begin position="44"/>
        <end position="65"/>
    </location>
</feature>
<keyword evidence="3 8" id="KW-0813">Transport</keyword>
<keyword evidence="5 8" id="KW-0812">Transmembrane</keyword>
<evidence type="ECO:0000256" key="7">
    <source>
        <dbReference type="ARBA" id="ARBA00023136"/>
    </source>
</evidence>
<evidence type="ECO:0000256" key="4">
    <source>
        <dbReference type="ARBA" id="ARBA00022475"/>
    </source>
</evidence>
<reference evidence="11" key="1">
    <citation type="submission" date="2016-10" db="EMBL/GenBank/DDBJ databases">
        <authorList>
            <person name="Varghese N."/>
            <person name="Submissions S."/>
        </authorList>
    </citation>
    <scope>NUCLEOTIDE SEQUENCE [LARGE SCALE GENOMIC DNA]</scope>
    <source>
        <strain evidence="11">DSM 45789</strain>
    </source>
</reference>
<name>A0A1I6STY4_9BACL</name>
<feature type="transmembrane region" description="Helical" evidence="9">
    <location>
        <begin position="103"/>
        <end position="120"/>
    </location>
</feature>
<evidence type="ECO:0000256" key="8">
    <source>
        <dbReference type="PIRNR" id="PIRNR005353"/>
    </source>
</evidence>
<organism evidence="10 11">
    <name type="scientific">Marininema halotolerans</name>
    <dbReference type="NCBI Taxonomy" id="1155944"/>
    <lineage>
        <taxon>Bacteria</taxon>
        <taxon>Bacillati</taxon>
        <taxon>Bacillota</taxon>
        <taxon>Bacilli</taxon>
        <taxon>Bacillales</taxon>
        <taxon>Thermoactinomycetaceae</taxon>
        <taxon>Marininema</taxon>
    </lineage>
</organism>
<dbReference type="PANTHER" id="PTHR43337:SF1">
    <property type="entry name" value="XANTHINE_URACIL PERMEASE C887.17-RELATED"/>
    <property type="match status" value="1"/>
</dbReference>
<feature type="transmembrane region" description="Helical" evidence="9">
    <location>
        <begin position="156"/>
        <end position="173"/>
    </location>
</feature>
<dbReference type="Proteomes" id="UP000198660">
    <property type="component" value="Unassembled WGS sequence"/>
</dbReference>
<dbReference type="GO" id="GO:0005345">
    <property type="term" value="F:purine nucleobase transmembrane transporter activity"/>
    <property type="evidence" value="ECO:0007669"/>
    <property type="project" value="TreeGrafter"/>
</dbReference>
<dbReference type="OrthoDB" id="9808458at2"/>
<dbReference type="GO" id="GO:0005886">
    <property type="term" value="C:plasma membrane"/>
    <property type="evidence" value="ECO:0007669"/>
    <property type="project" value="UniProtKB-SubCell"/>
</dbReference>
<dbReference type="InterPro" id="IPR026033">
    <property type="entry name" value="Azg-like_bact_archaea"/>
</dbReference>
<feature type="transmembrane region" description="Helical" evidence="9">
    <location>
        <begin position="77"/>
        <end position="96"/>
    </location>
</feature>
<comment type="subcellular location">
    <subcellularLocation>
        <location evidence="1 8">Cell membrane</location>
        <topology evidence="1 8">Multi-pass membrane protein</topology>
    </subcellularLocation>
</comment>
<keyword evidence="4 8" id="KW-1003">Cell membrane</keyword>
<comment type="similarity">
    <text evidence="2 8">Belongs to the nucleobase:cation symporter-2 (NCS2) (TC 2.A.40) family. Azg-like subfamily.</text>
</comment>
<evidence type="ECO:0000313" key="11">
    <source>
        <dbReference type="Proteomes" id="UP000198660"/>
    </source>
</evidence>